<evidence type="ECO:0000313" key="2">
    <source>
        <dbReference type="EMBL" id="CAF9916562.1"/>
    </source>
</evidence>
<proteinExistence type="predicted"/>
<dbReference type="Pfam" id="PF12511">
    <property type="entry name" value="DUF3716"/>
    <property type="match status" value="1"/>
</dbReference>
<reference evidence="2" key="1">
    <citation type="submission" date="2021-03" db="EMBL/GenBank/DDBJ databases">
        <authorList>
            <person name="Tagirdzhanova G."/>
        </authorList>
    </citation>
    <scope>NUCLEOTIDE SEQUENCE</scope>
</reference>
<protein>
    <submittedName>
        <fullName evidence="2">Uncharacterized protein</fullName>
    </submittedName>
</protein>
<gene>
    <name evidence="2" type="ORF">GOMPHAMPRED_001046</name>
</gene>
<feature type="region of interest" description="Disordered" evidence="1">
    <location>
        <begin position="297"/>
        <end position="323"/>
    </location>
</feature>
<organism evidence="2 3">
    <name type="scientific">Gomphillus americanus</name>
    <dbReference type="NCBI Taxonomy" id="1940652"/>
    <lineage>
        <taxon>Eukaryota</taxon>
        <taxon>Fungi</taxon>
        <taxon>Dikarya</taxon>
        <taxon>Ascomycota</taxon>
        <taxon>Pezizomycotina</taxon>
        <taxon>Lecanoromycetes</taxon>
        <taxon>OSLEUM clade</taxon>
        <taxon>Ostropomycetidae</taxon>
        <taxon>Ostropales</taxon>
        <taxon>Graphidaceae</taxon>
        <taxon>Gomphilloideae</taxon>
        <taxon>Gomphillus</taxon>
    </lineage>
</organism>
<dbReference type="Proteomes" id="UP000664169">
    <property type="component" value="Unassembled WGS sequence"/>
</dbReference>
<keyword evidence="3" id="KW-1185">Reference proteome</keyword>
<dbReference type="AlphaFoldDB" id="A0A8H3F5U8"/>
<name>A0A8H3F5U8_9LECA</name>
<accession>A0A8H3F5U8</accession>
<dbReference type="InterPro" id="IPR022190">
    <property type="entry name" value="DUF3716"/>
</dbReference>
<evidence type="ECO:0000313" key="3">
    <source>
        <dbReference type="Proteomes" id="UP000664169"/>
    </source>
</evidence>
<comment type="caution">
    <text evidence="2">The sequence shown here is derived from an EMBL/GenBank/DDBJ whole genome shotgun (WGS) entry which is preliminary data.</text>
</comment>
<sequence>MTSPPDPSTSSVSSYAQDDGIHSYHDMGFSKVLGREWSIENVMNLAANSTKVYHNRLLSTVPLRELEIVEGFLESGVSTQLSGKHLYGVLLYTRGNQENKIPCMRCKTPGKRIFPKCISLSTMASGACAADVWFGTNKDCHYHADNTSKVSHDIDSEDDVIVTNTRRLSGRTATSLPIKQHSSTTPPLATHQNCFGSSQFFSHAKLEKTSRDISSDGNDTTGNISAGHLSIDANDTFRKSSSKKITKRLIPKAYSSIIVDGKQFAAPSCIVSNASTHPIKRQREFEGEYIHQHPASQDEHLHPRTGHTIDGQPPPCRPQSDRPLRDTLDYLHGDFDYGATELLLEITPDMIAEATATNMIRVGVYLLSRFRVETNVIWAVRVAAARWAHGIS</sequence>
<dbReference type="EMBL" id="CAJPDQ010000011">
    <property type="protein sequence ID" value="CAF9916562.1"/>
    <property type="molecule type" value="Genomic_DNA"/>
</dbReference>
<evidence type="ECO:0000256" key="1">
    <source>
        <dbReference type="SAM" id="MobiDB-lite"/>
    </source>
</evidence>